<evidence type="ECO:0000256" key="8">
    <source>
        <dbReference type="SAM" id="Phobius"/>
    </source>
</evidence>
<keyword evidence="4" id="KW-0309">Germination</keyword>
<evidence type="ECO:0000256" key="6">
    <source>
        <dbReference type="ARBA" id="ARBA00022989"/>
    </source>
</evidence>
<evidence type="ECO:0000313" key="9">
    <source>
        <dbReference type="EMBL" id="ANW99412.1"/>
    </source>
</evidence>
<organism evidence="9 10">
    <name type="scientific">Thermoclostridium stercorarium subsp. thermolacticum DSM 2910</name>
    <dbReference type="NCBI Taxonomy" id="1121336"/>
    <lineage>
        <taxon>Bacteria</taxon>
        <taxon>Bacillati</taxon>
        <taxon>Bacillota</taxon>
        <taxon>Clostridia</taxon>
        <taxon>Eubacteriales</taxon>
        <taxon>Oscillospiraceae</taxon>
        <taxon>Thermoclostridium</taxon>
    </lineage>
</organism>
<comment type="subcellular location">
    <subcellularLocation>
        <location evidence="1">Membrane</location>
        <topology evidence="1">Multi-pass membrane protein</topology>
    </subcellularLocation>
</comment>
<dbReference type="GO" id="GO:0016020">
    <property type="term" value="C:membrane"/>
    <property type="evidence" value="ECO:0007669"/>
    <property type="project" value="UniProtKB-SubCell"/>
</dbReference>
<protein>
    <submittedName>
        <fullName evidence="9">Spore gernimation protein</fullName>
    </submittedName>
</protein>
<dbReference type="AlphaFoldDB" id="A0A1B1YF69"/>
<dbReference type="GO" id="GO:0009847">
    <property type="term" value="P:spore germination"/>
    <property type="evidence" value="ECO:0007669"/>
    <property type="project" value="InterPro"/>
</dbReference>
<evidence type="ECO:0000256" key="3">
    <source>
        <dbReference type="ARBA" id="ARBA00022448"/>
    </source>
</evidence>
<evidence type="ECO:0000256" key="1">
    <source>
        <dbReference type="ARBA" id="ARBA00004141"/>
    </source>
</evidence>
<proteinExistence type="inferred from homology"/>
<evidence type="ECO:0000256" key="4">
    <source>
        <dbReference type="ARBA" id="ARBA00022544"/>
    </source>
</evidence>
<dbReference type="PANTHER" id="PTHR34975">
    <property type="entry name" value="SPORE GERMINATION PROTEIN A2"/>
    <property type="match status" value="1"/>
</dbReference>
<name>A0A1B1YF69_THEST</name>
<dbReference type="Proteomes" id="UP000092971">
    <property type="component" value="Chromosome"/>
</dbReference>
<evidence type="ECO:0000256" key="7">
    <source>
        <dbReference type="ARBA" id="ARBA00023136"/>
    </source>
</evidence>
<keyword evidence="6 8" id="KW-1133">Transmembrane helix</keyword>
<sequence length="367" mass="40721">MSKEKIQISPLQLTFLFITMVISTADIFTPSFVAQEAKGDSWISVILASVAMIPVLFIYMGLYKQYREKSLIEICDEIAGKVAGKIIGFLYVFYFIFIALGATMSLTIVLNITFLPMTPPWIIVLVSVLVALYGVYSNLEVVARVNEILLPAGMGALVFLLLLNINEYDFDFFRPVLADGILNPVRGAVIIFGYLGETVVILQMLHLVNKSEKITTAVFAGLLITGMAILAGTLIYAVFGPLTEVFIITSLELARFSSIGKYIQNLDVLILAIWITGIYVKIMIFIYAGTYAMSQLFRLKSYKSVILPVGFFLCSVTFSNVDVRVTELSFMHYIVPVYAIAMSFIIPGILLLIGKIKSRKKGKGQKE</sequence>
<dbReference type="Pfam" id="PF03845">
    <property type="entry name" value="Spore_permease"/>
    <property type="match status" value="1"/>
</dbReference>
<feature type="transmembrane region" description="Helical" evidence="8">
    <location>
        <begin position="217"/>
        <end position="239"/>
    </location>
</feature>
<reference evidence="9 10" key="1">
    <citation type="submission" date="2016-02" db="EMBL/GenBank/DDBJ databases">
        <title>Comparison of Clostridium stercorarium subspecies using comparative genomics and transcriptomics.</title>
        <authorList>
            <person name="Schellenberg J."/>
            <person name="Thallinger G."/>
            <person name="Levin D.B."/>
            <person name="Zhang X."/>
            <person name="Alvare G."/>
            <person name="Fristensky B."/>
            <person name="Sparling R."/>
        </authorList>
    </citation>
    <scope>NUCLEOTIDE SEQUENCE [LARGE SCALE GENOMIC DNA]</scope>
    <source>
        <strain evidence="9 10">DSM 2910</strain>
    </source>
</reference>
<comment type="similarity">
    <text evidence="2">Belongs to the amino acid-polyamine-organocation (APC) superfamily. Spore germination protein (SGP) (TC 2.A.3.9) family.</text>
</comment>
<dbReference type="NCBIfam" id="TIGR00912">
    <property type="entry name" value="2A0309"/>
    <property type="match status" value="1"/>
</dbReference>
<feature type="transmembrane region" description="Helical" evidence="8">
    <location>
        <begin position="333"/>
        <end position="353"/>
    </location>
</feature>
<dbReference type="InterPro" id="IPR004761">
    <property type="entry name" value="Spore_GerAB"/>
</dbReference>
<evidence type="ECO:0000256" key="2">
    <source>
        <dbReference type="ARBA" id="ARBA00007998"/>
    </source>
</evidence>
<keyword evidence="5 8" id="KW-0812">Transmembrane</keyword>
<dbReference type="Gene3D" id="1.20.1740.10">
    <property type="entry name" value="Amino acid/polyamine transporter I"/>
    <property type="match status" value="1"/>
</dbReference>
<feature type="transmembrane region" description="Helical" evidence="8">
    <location>
        <begin position="118"/>
        <end position="136"/>
    </location>
</feature>
<feature type="transmembrane region" description="Helical" evidence="8">
    <location>
        <begin position="185"/>
        <end position="205"/>
    </location>
</feature>
<gene>
    <name evidence="9" type="ORF">CSTERTH_10415</name>
</gene>
<feature type="transmembrane region" description="Helical" evidence="8">
    <location>
        <begin position="268"/>
        <end position="293"/>
    </location>
</feature>
<dbReference type="PANTHER" id="PTHR34975:SF2">
    <property type="entry name" value="SPORE GERMINATION PROTEIN A2"/>
    <property type="match status" value="1"/>
</dbReference>
<evidence type="ECO:0000313" key="10">
    <source>
        <dbReference type="Proteomes" id="UP000092971"/>
    </source>
</evidence>
<feature type="transmembrane region" description="Helical" evidence="8">
    <location>
        <begin position="305"/>
        <end position="321"/>
    </location>
</feature>
<feature type="transmembrane region" description="Helical" evidence="8">
    <location>
        <begin position="148"/>
        <end position="165"/>
    </location>
</feature>
<dbReference type="OrthoDB" id="1675410at2"/>
<dbReference type="RefSeq" id="WP_015359806.1">
    <property type="nucleotide sequence ID" value="NZ_CP014672.1"/>
</dbReference>
<dbReference type="EMBL" id="CP014672">
    <property type="protein sequence ID" value="ANW99412.1"/>
    <property type="molecule type" value="Genomic_DNA"/>
</dbReference>
<accession>A0A1B1YF69</accession>
<keyword evidence="3" id="KW-0813">Transport</keyword>
<feature type="transmembrane region" description="Helical" evidence="8">
    <location>
        <begin position="41"/>
        <end position="62"/>
    </location>
</feature>
<evidence type="ECO:0000256" key="5">
    <source>
        <dbReference type="ARBA" id="ARBA00022692"/>
    </source>
</evidence>
<keyword evidence="7 8" id="KW-0472">Membrane</keyword>
<feature type="transmembrane region" description="Helical" evidence="8">
    <location>
        <begin position="89"/>
        <end position="112"/>
    </location>
</feature>